<evidence type="ECO:0000313" key="2">
    <source>
        <dbReference type="EMBL" id="QNP61423.1"/>
    </source>
</evidence>
<sequence>MLMLLAGAAGLALAALALYAATRPDQFRIERSLRIAAPPERVFPLINDLHGFNTWNPFARKDPNLQGSYSGPASGPGARYAWQGNKDVGRGSMEILNATASSQVAMRLDFIEPFEAHNLVDFTLVPEGGATTVTWAMHGPAPFVSKLMGIFFPMERMVGPDFEAGLATLKALAEKP</sequence>
<dbReference type="CDD" id="cd07818">
    <property type="entry name" value="SRPBCC_1"/>
    <property type="match status" value="1"/>
</dbReference>
<gene>
    <name evidence="2" type="ORF">H9L24_19025</name>
</gene>
<dbReference type="AlphaFoldDB" id="A0A7H0HLK7"/>
<feature type="chain" id="PRO_5028865618" evidence="1">
    <location>
        <begin position="21"/>
        <end position="176"/>
    </location>
</feature>
<keyword evidence="3" id="KW-1185">Reference proteome</keyword>
<reference evidence="2 3" key="1">
    <citation type="submission" date="2020-08" db="EMBL/GenBank/DDBJ databases">
        <title>Genome sequence of Acidovorax monticola KACC 19171T.</title>
        <authorList>
            <person name="Hyun D.-W."/>
            <person name="Bae J.-W."/>
        </authorList>
    </citation>
    <scope>NUCLEOTIDE SEQUENCE [LARGE SCALE GENOMIC DNA]</scope>
    <source>
        <strain evidence="2 3">KACC 19171</strain>
    </source>
</reference>
<evidence type="ECO:0000313" key="3">
    <source>
        <dbReference type="Proteomes" id="UP000516057"/>
    </source>
</evidence>
<dbReference type="Pfam" id="PF10604">
    <property type="entry name" value="Polyketide_cyc2"/>
    <property type="match status" value="1"/>
</dbReference>
<proteinExistence type="predicted"/>
<dbReference type="Proteomes" id="UP000516057">
    <property type="component" value="Chromosome"/>
</dbReference>
<dbReference type="InterPro" id="IPR019587">
    <property type="entry name" value="Polyketide_cyclase/dehydratase"/>
</dbReference>
<accession>A0A7H0HLK7</accession>
<name>A0A7H0HLK7_9BURK</name>
<protein>
    <submittedName>
        <fullName evidence="2">SRPBCC family protein</fullName>
    </submittedName>
</protein>
<dbReference type="InterPro" id="IPR023393">
    <property type="entry name" value="START-like_dom_sf"/>
</dbReference>
<keyword evidence="1" id="KW-0732">Signal</keyword>
<dbReference type="Gene3D" id="3.30.530.20">
    <property type="match status" value="1"/>
</dbReference>
<dbReference type="SUPFAM" id="SSF55961">
    <property type="entry name" value="Bet v1-like"/>
    <property type="match status" value="1"/>
</dbReference>
<dbReference type="EMBL" id="CP060790">
    <property type="protein sequence ID" value="QNP61423.1"/>
    <property type="molecule type" value="Genomic_DNA"/>
</dbReference>
<evidence type="ECO:0000256" key="1">
    <source>
        <dbReference type="SAM" id="SignalP"/>
    </source>
</evidence>
<dbReference type="KEGG" id="amon:H9L24_19025"/>
<organism evidence="2 3">
    <name type="scientific">Paenacidovorax monticola</name>
    <dbReference type="NCBI Taxonomy" id="1926868"/>
    <lineage>
        <taxon>Bacteria</taxon>
        <taxon>Pseudomonadati</taxon>
        <taxon>Pseudomonadota</taxon>
        <taxon>Betaproteobacteria</taxon>
        <taxon>Burkholderiales</taxon>
        <taxon>Comamonadaceae</taxon>
        <taxon>Paenacidovorax</taxon>
    </lineage>
</organism>
<feature type="signal peptide" evidence="1">
    <location>
        <begin position="1"/>
        <end position="20"/>
    </location>
</feature>